<dbReference type="SUPFAM" id="SSF55729">
    <property type="entry name" value="Acyl-CoA N-acyltransferases (Nat)"/>
    <property type="match status" value="1"/>
</dbReference>
<keyword evidence="4" id="KW-1185">Reference proteome</keyword>
<accession>A0A0F5L543</accession>
<dbReference type="InterPro" id="IPR016181">
    <property type="entry name" value="Acyl_CoA_acyltransferase"/>
</dbReference>
<dbReference type="EMBL" id="LAJF01000137">
    <property type="protein sequence ID" value="KKB77329.1"/>
    <property type="molecule type" value="Genomic_DNA"/>
</dbReference>
<evidence type="ECO:0000313" key="3">
    <source>
        <dbReference type="EMBL" id="SHE66413.1"/>
    </source>
</evidence>
<dbReference type="Gene3D" id="3.40.630.30">
    <property type="match status" value="1"/>
</dbReference>
<dbReference type="STRING" id="1121477.SAMN02745223_00833"/>
<sequence>MSPDRPSPIIRDLTSADRLDFIDLMRDAFVADPLFLLAFHRDRYHQQTASFLSFMFDMIGILKGRRRGAFVNGQLVGCSLLELPRSDGPFGMLRVGLRFLPVAFKLAGPATRLLNDYMRYTRAAAPTRPHHYLCMVGIARNRQGMGLGKALVQDAIAIADADRGSVGLALDTETPDNVSRYQRWGFELVAQVDLGKVEAYCMLRANRGADEGNA</sequence>
<dbReference type="GO" id="GO:0016747">
    <property type="term" value="F:acyltransferase activity, transferring groups other than amino-acyl groups"/>
    <property type="evidence" value="ECO:0007669"/>
    <property type="project" value="InterPro"/>
</dbReference>
<organism evidence="2 4">
    <name type="scientific">Devosia limi DSM 17137</name>
    <dbReference type="NCBI Taxonomy" id="1121477"/>
    <lineage>
        <taxon>Bacteria</taxon>
        <taxon>Pseudomonadati</taxon>
        <taxon>Pseudomonadota</taxon>
        <taxon>Alphaproteobacteria</taxon>
        <taxon>Hyphomicrobiales</taxon>
        <taxon>Devosiaceae</taxon>
        <taxon>Devosia</taxon>
    </lineage>
</organism>
<feature type="domain" description="N-acetyltransferase" evidence="1">
    <location>
        <begin position="8"/>
        <end position="207"/>
    </location>
</feature>
<dbReference type="Proteomes" id="UP000184533">
    <property type="component" value="Unassembled WGS sequence"/>
</dbReference>
<dbReference type="PANTHER" id="PTHR42791:SF1">
    <property type="entry name" value="N-ACETYLTRANSFERASE DOMAIN-CONTAINING PROTEIN"/>
    <property type="match status" value="1"/>
</dbReference>
<dbReference type="Pfam" id="PF00583">
    <property type="entry name" value="Acetyltransf_1"/>
    <property type="match status" value="1"/>
</dbReference>
<dbReference type="RefSeq" id="WP_046136731.1">
    <property type="nucleotide sequence ID" value="NZ_FQVC01000002.1"/>
</dbReference>
<reference evidence="3 5" key="2">
    <citation type="submission" date="2016-11" db="EMBL/GenBank/DDBJ databases">
        <authorList>
            <person name="Jaros S."/>
            <person name="Januszkiewicz K."/>
            <person name="Wedrychowicz H."/>
        </authorList>
    </citation>
    <scope>NUCLEOTIDE SEQUENCE [LARGE SCALE GENOMIC DNA]</scope>
    <source>
        <strain evidence="3 5">DSM 17137</strain>
    </source>
</reference>
<dbReference type="AlphaFoldDB" id="A0A0F5L543"/>
<dbReference type="InterPro" id="IPR000182">
    <property type="entry name" value="GNAT_dom"/>
</dbReference>
<evidence type="ECO:0000313" key="5">
    <source>
        <dbReference type="Proteomes" id="UP000184533"/>
    </source>
</evidence>
<evidence type="ECO:0000313" key="2">
    <source>
        <dbReference type="EMBL" id="KKB77329.1"/>
    </source>
</evidence>
<name>A0A0F5L543_9HYPH</name>
<proteinExistence type="predicted"/>
<dbReference type="PATRIC" id="fig|1121477.3.peg.438"/>
<dbReference type="InterPro" id="IPR052523">
    <property type="entry name" value="Trichothecene_AcTrans"/>
</dbReference>
<evidence type="ECO:0000259" key="1">
    <source>
        <dbReference type="PROSITE" id="PS51186"/>
    </source>
</evidence>
<dbReference type="CDD" id="cd04301">
    <property type="entry name" value="NAT_SF"/>
    <property type="match status" value="1"/>
</dbReference>
<dbReference type="EMBL" id="FQVC01000002">
    <property type="protein sequence ID" value="SHE66413.1"/>
    <property type="molecule type" value="Genomic_DNA"/>
</dbReference>
<dbReference type="PROSITE" id="PS51186">
    <property type="entry name" value="GNAT"/>
    <property type="match status" value="1"/>
</dbReference>
<dbReference type="PANTHER" id="PTHR42791">
    <property type="entry name" value="GNAT FAMILY ACETYLTRANSFERASE"/>
    <property type="match status" value="1"/>
</dbReference>
<keyword evidence="3" id="KW-0808">Transferase</keyword>
<dbReference type="Proteomes" id="UP000033608">
    <property type="component" value="Unassembled WGS sequence"/>
</dbReference>
<gene>
    <name evidence="3" type="ORF">SAMN02745223_00833</name>
    <name evidence="2" type="ORF">VW29_18375</name>
</gene>
<reference evidence="2 4" key="1">
    <citation type="submission" date="2015-03" db="EMBL/GenBank/DDBJ databases">
        <authorList>
            <person name="Hassan Y.I."/>
            <person name="Lepp D."/>
            <person name="Zhou T."/>
        </authorList>
    </citation>
    <scope>NUCLEOTIDE SEQUENCE [LARGE SCALE GENOMIC DNA]</scope>
    <source>
        <strain evidence="2 4">DSM 17137</strain>
    </source>
</reference>
<dbReference type="OrthoDB" id="7057833at2"/>
<evidence type="ECO:0000313" key="4">
    <source>
        <dbReference type="Proteomes" id="UP000033608"/>
    </source>
</evidence>
<protein>
    <submittedName>
        <fullName evidence="3">Acetyltransferase (GNAT) family protein</fullName>
    </submittedName>
</protein>